<keyword evidence="6" id="KW-0411">Iron-sulfur</keyword>
<dbReference type="Gene3D" id="3.40.640.10">
    <property type="entry name" value="Type I PLP-dependent aspartate aminotransferase-like (Major domain)"/>
    <property type="match status" value="1"/>
</dbReference>
<dbReference type="GO" id="GO:0031071">
    <property type="term" value="F:cysteine desulfurase activity"/>
    <property type="evidence" value="ECO:0007669"/>
    <property type="project" value="UniProtKB-ARBA"/>
</dbReference>
<evidence type="ECO:0000313" key="10">
    <source>
        <dbReference type="Proteomes" id="UP000193435"/>
    </source>
</evidence>
<reference evidence="9 10" key="1">
    <citation type="submission" date="2017-04" db="EMBL/GenBank/DDBJ databases">
        <authorList>
            <person name="Afonso C.L."/>
            <person name="Miller P.J."/>
            <person name="Scott M.A."/>
            <person name="Spackman E."/>
            <person name="Goraichik I."/>
            <person name="Dimitrov K.M."/>
            <person name="Suarez D.L."/>
            <person name="Swayne D.E."/>
        </authorList>
    </citation>
    <scope>NUCLEOTIDE SEQUENCE [LARGE SCALE GENOMIC DNA]</scope>
    <source>
        <strain evidence="9 10">LMG26642</strain>
    </source>
</reference>
<evidence type="ECO:0000256" key="4">
    <source>
        <dbReference type="ARBA" id="ARBA00022898"/>
    </source>
</evidence>
<organism evidence="9 10">
    <name type="scientific">Carnobacterium iners</name>
    <dbReference type="NCBI Taxonomy" id="1073423"/>
    <lineage>
        <taxon>Bacteria</taxon>
        <taxon>Bacillati</taxon>
        <taxon>Bacillota</taxon>
        <taxon>Bacilli</taxon>
        <taxon>Lactobacillales</taxon>
        <taxon>Carnobacteriaceae</taxon>
        <taxon>Carnobacterium</taxon>
    </lineage>
</organism>
<evidence type="ECO:0000259" key="8">
    <source>
        <dbReference type="Pfam" id="PF00266"/>
    </source>
</evidence>
<evidence type="ECO:0000256" key="5">
    <source>
        <dbReference type="ARBA" id="ARBA00023004"/>
    </source>
</evidence>
<comment type="cofactor">
    <cofactor evidence="1 7">
        <name>pyridoxal 5'-phosphate</name>
        <dbReference type="ChEBI" id="CHEBI:597326"/>
    </cofactor>
</comment>
<evidence type="ECO:0000256" key="2">
    <source>
        <dbReference type="ARBA" id="ARBA00006490"/>
    </source>
</evidence>
<evidence type="ECO:0000256" key="3">
    <source>
        <dbReference type="ARBA" id="ARBA00022723"/>
    </source>
</evidence>
<dbReference type="InterPro" id="IPR016454">
    <property type="entry name" value="Cysteine_dSase"/>
</dbReference>
<name>A0A1X7NNT0_9LACT</name>
<keyword evidence="3" id="KW-0479">Metal-binding</keyword>
<dbReference type="SUPFAM" id="SSF53383">
    <property type="entry name" value="PLP-dependent transferases"/>
    <property type="match status" value="1"/>
</dbReference>
<dbReference type="GO" id="GO:0046872">
    <property type="term" value="F:metal ion binding"/>
    <property type="evidence" value="ECO:0007669"/>
    <property type="project" value="UniProtKB-KW"/>
</dbReference>
<dbReference type="InterPro" id="IPR015424">
    <property type="entry name" value="PyrdxlP-dep_Trfase"/>
</dbReference>
<evidence type="ECO:0000256" key="6">
    <source>
        <dbReference type="ARBA" id="ARBA00023014"/>
    </source>
</evidence>
<dbReference type="PANTHER" id="PTHR11601:SF50">
    <property type="entry name" value="CYSTEINE DESULFURASE ISCS 2-RELATED"/>
    <property type="match status" value="1"/>
</dbReference>
<keyword evidence="4" id="KW-0663">Pyridoxal phosphate</keyword>
<dbReference type="RefSeq" id="WP_085560247.1">
    <property type="nucleotide sequence ID" value="NZ_FOAH01000002.1"/>
</dbReference>
<dbReference type="Gene3D" id="1.10.260.50">
    <property type="match status" value="1"/>
</dbReference>
<evidence type="ECO:0000313" key="9">
    <source>
        <dbReference type="EMBL" id="SMH39222.1"/>
    </source>
</evidence>
<evidence type="ECO:0000256" key="1">
    <source>
        <dbReference type="ARBA" id="ARBA00001933"/>
    </source>
</evidence>
<dbReference type="PROSITE" id="PS00595">
    <property type="entry name" value="AA_TRANSFER_CLASS_5"/>
    <property type="match status" value="1"/>
</dbReference>
<dbReference type="Gene3D" id="3.90.1150.10">
    <property type="entry name" value="Aspartate Aminotransferase, domain 1"/>
    <property type="match status" value="1"/>
</dbReference>
<dbReference type="GO" id="GO:0051536">
    <property type="term" value="F:iron-sulfur cluster binding"/>
    <property type="evidence" value="ECO:0007669"/>
    <property type="project" value="UniProtKB-KW"/>
</dbReference>
<dbReference type="OrthoDB" id="9808002at2"/>
<dbReference type="InterPro" id="IPR000192">
    <property type="entry name" value="Aminotrans_V_dom"/>
</dbReference>
<dbReference type="PIRSF" id="PIRSF005572">
    <property type="entry name" value="NifS"/>
    <property type="match status" value="1"/>
</dbReference>
<dbReference type="InterPro" id="IPR020578">
    <property type="entry name" value="Aminotrans_V_PyrdxlP_BS"/>
</dbReference>
<dbReference type="STRING" id="1073423.SAMN04488700_2222"/>
<keyword evidence="10" id="KW-1185">Reference proteome</keyword>
<dbReference type="FunFam" id="3.40.640.10:FF:000084">
    <property type="entry name" value="IscS-like cysteine desulfurase"/>
    <property type="match status" value="1"/>
</dbReference>
<comment type="similarity">
    <text evidence="2">Belongs to the class-V pyridoxal-phosphate-dependent aminotransferase family. NifS/IscS subfamily.</text>
</comment>
<dbReference type="InterPro" id="IPR015422">
    <property type="entry name" value="PyrdxlP-dep_Trfase_small"/>
</dbReference>
<proteinExistence type="inferred from homology"/>
<gene>
    <name evidence="9" type="ORF">SAMN04488700_2222</name>
</gene>
<dbReference type="EMBL" id="FXBJ01000002">
    <property type="protein sequence ID" value="SMH39222.1"/>
    <property type="molecule type" value="Genomic_DNA"/>
</dbReference>
<evidence type="ECO:0000256" key="7">
    <source>
        <dbReference type="RuleBase" id="RU004504"/>
    </source>
</evidence>
<protein>
    <submittedName>
        <fullName evidence="9">Cysteine desulfurase</fullName>
    </submittedName>
</protein>
<accession>A0A1X7NNT0</accession>
<dbReference type="Proteomes" id="UP000193435">
    <property type="component" value="Unassembled WGS sequence"/>
</dbReference>
<dbReference type="PANTHER" id="PTHR11601">
    <property type="entry name" value="CYSTEINE DESULFURYLASE FAMILY MEMBER"/>
    <property type="match status" value="1"/>
</dbReference>
<dbReference type="InterPro" id="IPR015421">
    <property type="entry name" value="PyrdxlP-dep_Trfase_major"/>
</dbReference>
<sequence>MIYFDNSATTSVNEEVLQTIIEVTKNINGNPSSMHEIGNKSAALIHQSRTQIASLLAVSPEEIFFTSGGTEGDNWAVKGTAIEKKNYGNHIITTTIEHPAVSESIYQLEQFGFEVTYLSVDKDGIISVKDLEKAIRKDTILVSVMAVNNEVGSLQPIEEIGEVLKNYPTIHFHVDAVQAIGKIPLLLGPQSRIDIAVFSSHKFHGPKGAGFIYLKKGRKIAPLFNGGGQENRMRSGTENVAGIAATGKALRLILTDSVNKQEKQRKIRDYLMNELASYKKVMLFSTKAGAPHILCFALKGIRGEVLLHAFENELIYISTTSACSSKNKKSSGTLSAMHIPNTLAVDAVRVSLSDTNTLEEAKQFLSVFKVLYKKFQSIHA</sequence>
<feature type="domain" description="Aminotransferase class V" evidence="8">
    <location>
        <begin position="2"/>
        <end position="364"/>
    </location>
</feature>
<dbReference type="Pfam" id="PF00266">
    <property type="entry name" value="Aminotran_5"/>
    <property type="match status" value="1"/>
</dbReference>
<dbReference type="AlphaFoldDB" id="A0A1X7NNT0"/>
<keyword evidence="5" id="KW-0408">Iron</keyword>